<keyword evidence="4" id="KW-1185">Reference proteome</keyword>
<dbReference type="Gene3D" id="2.40.50.140">
    <property type="entry name" value="Nucleic acid-binding proteins"/>
    <property type="match status" value="2"/>
</dbReference>
<gene>
    <name evidence="3" type="ORF">SAMN05421686_104243</name>
</gene>
<dbReference type="AlphaFoldDB" id="A0A1N7LVT1"/>
<protein>
    <recommendedName>
        <fullName evidence="2">S1 motif domain-containing protein</fullName>
    </recommendedName>
</protein>
<name>A0A1N7LVT1_9GAMM</name>
<dbReference type="OrthoDB" id="9801597at2"/>
<dbReference type="Proteomes" id="UP000185639">
    <property type="component" value="Unassembled WGS sequence"/>
</dbReference>
<dbReference type="RefSeq" id="WP_076515090.1">
    <property type="nucleotide sequence ID" value="NZ_FTOH01000004.1"/>
</dbReference>
<dbReference type="InterPro" id="IPR036388">
    <property type="entry name" value="WH-like_DNA-bd_sf"/>
</dbReference>
<feature type="compositionally biased region" description="Basic and acidic residues" evidence="1">
    <location>
        <begin position="287"/>
        <end position="298"/>
    </location>
</feature>
<dbReference type="GO" id="GO:0003676">
    <property type="term" value="F:nucleic acid binding"/>
    <property type="evidence" value="ECO:0007669"/>
    <property type="project" value="InterPro"/>
</dbReference>
<dbReference type="InterPro" id="IPR012340">
    <property type="entry name" value="NA-bd_OB-fold"/>
</dbReference>
<evidence type="ECO:0000313" key="3">
    <source>
        <dbReference type="EMBL" id="SIS77811.1"/>
    </source>
</evidence>
<dbReference type="InterPro" id="IPR040764">
    <property type="entry name" value="CvfB_WH"/>
</dbReference>
<feature type="region of interest" description="Disordered" evidence="1">
    <location>
        <begin position="287"/>
        <end position="369"/>
    </location>
</feature>
<feature type="compositionally biased region" description="Basic and acidic residues" evidence="1">
    <location>
        <begin position="321"/>
        <end position="343"/>
    </location>
</feature>
<dbReference type="Pfam" id="PF13509">
    <property type="entry name" value="S1_2"/>
    <property type="match status" value="2"/>
</dbReference>
<evidence type="ECO:0000259" key="2">
    <source>
        <dbReference type="SMART" id="SM00316"/>
    </source>
</evidence>
<accession>A0A1N7LVT1</accession>
<feature type="domain" description="S1 motif" evidence="2">
    <location>
        <begin position="3"/>
        <end position="64"/>
    </location>
</feature>
<dbReference type="Pfam" id="PF17783">
    <property type="entry name" value="WHD_CvfB"/>
    <property type="match status" value="1"/>
</dbReference>
<evidence type="ECO:0000313" key="4">
    <source>
        <dbReference type="Proteomes" id="UP000185639"/>
    </source>
</evidence>
<dbReference type="InterPro" id="IPR003029">
    <property type="entry name" value="S1_domain"/>
</dbReference>
<feature type="domain" description="S1 motif" evidence="2">
    <location>
        <begin position="69"/>
        <end position="130"/>
    </location>
</feature>
<feature type="compositionally biased region" description="Polar residues" evidence="1">
    <location>
        <begin position="357"/>
        <end position="369"/>
    </location>
</feature>
<dbReference type="SMART" id="SM00316">
    <property type="entry name" value="S1"/>
    <property type="match status" value="3"/>
</dbReference>
<dbReference type="PANTHER" id="PTHR37296:SF1">
    <property type="entry name" value="CONSERVED VIRULENCE FACTOR B"/>
    <property type="match status" value="1"/>
</dbReference>
<feature type="domain" description="S1 motif" evidence="2">
    <location>
        <begin position="151"/>
        <end position="213"/>
    </location>
</feature>
<organism evidence="3 4">
    <name type="scientific">Thalassolituus maritimus</name>
    <dbReference type="NCBI Taxonomy" id="484498"/>
    <lineage>
        <taxon>Bacteria</taxon>
        <taxon>Pseudomonadati</taxon>
        <taxon>Pseudomonadota</taxon>
        <taxon>Gammaproteobacteria</taxon>
        <taxon>Oceanospirillales</taxon>
        <taxon>Oceanospirillaceae</taxon>
        <taxon>Thalassolituus</taxon>
    </lineage>
</organism>
<dbReference type="STRING" id="484498.SAMN05421686_104243"/>
<dbReference type="Gene3D" id="1.10.10.10">
    <property type="entry name" value="Winged helix-like DNA-binding domain superfamily/Winged helix DNA-binding domain"/>
    <property type="match status" value="1"/>
</dbReference>
<reference evidence="4" key="1">
    <citation type="submission" date="2017-01" db="EMBL/GenBank/DDBJ databases">
        <authorList>
            <person name="Varghese N."/>
            <person name="Submissions S."/>
        </authorList>
    </citation>
    <scope>NUCLEOTIDE SEQUENCE [LARGE SCALE GENOMIC DNA]</scope>
    <source>
        <strain evidence="4">DSM 24913</strain>
    </source>
</reference>
<sequence>MMTPGLFHTLTVADTQPQGLYLSDENGERVLLPNRFVPEGIETGSTLEVFIYLDSDDRLIATTQRPRVQLNQAASLMVKDVNRTGAFLDWGLPKDLFVPFAEQKQRMEAGQSYVVYVTSDNTGRLIGTTRLNRFIKDEASANWPGAAAPYQMGDKVKLLIAQRTDIGYKAIVDNTYWGVLHNSQIHKAIRVGQKTEGFIRQVREDQRLDLSLEPIGHQRADSLSKRILQKLKDSGGTLGLNDYSPAELIEMHFGVSKRAFKMAIGKLYKEREIVIEENGIRLASEEERKKAIKHAGDKSKRKAKPKAGSEQKPKQKPKNQAYKDKTDKHTARREQPNDSKDDSSSSAPRKKTVYRNPKNTSGNTLRLKK</sequence>
<evidence type="ECO:0000256" key="1">
    <source>
        <dbReference type="SAM" id="MobiDB-lite"/>
    </source>
</evidence>
<dbReference type="EMBL" id="FTOH01000004">
    <property type="protein sequence ID" value="SIS77811.1"/>
    <property type="molecule type" value="Genomic_DNA"/>
</dbReference>
<dbReference type="InterPro" id="IPR039566">
    <property type="entry name" value="CvfB_S1_st"/>
</dbReference>
<dbReference type="PANTHER" id="PTHR37296">
    <property type="entry name" value="CONSERVED VIRULENCE FACTOR B"/>
    <property type="match status" value="1"/>
</dbReference>
<proteinExistence type="predicted"/>
<dbReference type="InterPro" id="IPR014464">
    <property type="entry name" value="CvfB_fam"/>
</dbReference>